<feature type="transmembrane region" description="Helical" evidence="1">
    <location>
        <begin position="109"/>
        <end position="130"/>
    </location>
</feature>
<dbReference type="RefSeq" id="WP_167636307.1">
    <property type="nucleotide sequence ID" value="NZ_JAATOP010000002.1"/>
</dbReference>
<feature type="transmembrane region" description="Helical" evidence="1">
    <location>
        <begin position="49"/>
        <end position="69"/>
    </location>
</feature>
<accession>A0ABX0VTS2</accession>
<sequence length="131" mass="13682">MGMLSVIVAAAAAWIFGAVWYMALSKPWLEASGIECDENGKPKNGGSPVPFILSAIAMLIVAGMMRHLFIMSGIVTLGAGIVSGLGIGAFFIAPWIMINNAYGMRPFKLTAIDSGYAIFGCAIIGAVLVLL</sequence>
<keyword evidence="3" id="KW-1185">Reference proteome</keyword>
<evidence type="ECO:0000256" key="1">
    <source>
        <dbReference type="SAM" id="Phobius"/>
    </source>
</evidence>
<proteinExistence type="predicted"/>
<dbReference type="Proteomes" id="UP000709466">
    <property type="component" value="Unassembled WGS sequence"/>
</dbReference>
<keyword evidence="1" id="KW-0812">Transmembrane</keyword>
<name>A0ABX0VTS2_9RHOB</name>
<dbReference type="EMBL" id="JAATOP010000002">
    <property type="protein sequence ID" value="NIY71414.1"/>
    <property type="molecule type" value="Genomic_DNA"/>
</dbReference>
<keyword evidence="1" id="KW-1133">Transmembrane helix</keyword>
<evidence type="ECO:0000313" key="3">
    <source>
        <dbReference type="Proteomes" id="UP000709466"/>
    </source>
</evidence>
<dbReference type="InterPro" id="IPR013879">
    <property type="entry name" value="DUF1761"/>
</dbReference>
<gene>
    <name evidence="2" type="ORF">HCZ30_03080</name>
</gene>
<reference evidence="2 3" key="1">
    <citation type="submission" date="2020-03" db="EMBL/GenBank/DDBJ databases">
        <title>Bacterial isolates of synthetic phycosphere.</title>
        <authorList>
            <person name="Fu H."/>
            <person name="Moran M.A."/>
        </authorList>
    </citation>
    <scope>NUCLEOTIDE SEQUENCE [LARGE SCALE GENOMIC DNA]</scope>
    <source>
        <strain evidence="2 3">HF1</strain>
    </source>
</reference>
<organism evidence="2 3">
    <name type="scientific">Marivivens donghaensis</name>
    <dbReference type="NCBI Taxonomy" id="1699413"/>
    <lineage>
        <taxon>Bacteria</taxon>
        <taxon>Pseudomonadati</taxon>
        <taxon>Pseudomonadota</taxon>
        <taxon>Alphaproteobacteria</taxon>
        <taxon>Rhodobacterales</taxon>
        <taxon>Paracoccaceae</taxon>
        <taxon>Marivivens group</taxon>
        <taxon>Marivivens</taxon>
    </lineage>
</organism>
<keyword evidence="1" id="KW-0472">Membrane</keyword>
<feature type="transmembrane region" description="Helical" evidence="1">
    <location>
        <begin position="76"/>
        <end position="97"/>
    </location>
</feature>
<dbReference type="Pfam" id="PF08570">
    <property type="entry name" value="DUF1761"/>
    <property type="match status" value="1"/>
</dbReference>
<protein>
    <submittedName>
        <fullName evidence="2">DUF1761 domain-containing protein</fullName>
    </submittedName>
</protein>
<evidence type="ECO:0000313" key="2">
    <source>
        <dbReference type="EMBL" id="NIY71414.1"/>
    </source>
</evidence>
<comment type="caution">
    <text evidence="2">The sequence shown here is derived from an EMBL/GenBank/DDBJ whole genome shotgun (WGS) entry which is preliminary data.</text>
</comment>